<dbReference type="Proteomes" id="UP001431783">
    <property type="component" value="Unassembled WGS sequence"/>
</dbReference>
<keyword evidence="2" id="KW-1185">Reference proteome</keyword>
<organism evidence="1 2">
    <name type="scientific">Henosepilachna vigintioctopunctata</name>
    <dbReference type="NCBI Taxonomy" id="420089"/>
    <lineage>
        <taxon>Eukaryota</taxon>
        <taxon>Metazoa</taxon>
        <taxon>Ecdysozoa</taxon>
        <taxon>Arthropoda</taxon>
        <taxon>Hexapoda</taxon>
        <taxon>Insecta</taxon>
        <taxon>Pterygota</taxon>
        <taxon>Neoptera</taxon>
        <taxon>Endopterygota</taxon>
        <taxon>Coleoptera</taxon>
        <taxon>Polyphaga</taxon>
        <taxon>Cucujiformia</taxon>
        <taxon>Coccinelloidea</taxon>
        <taxon>Coccinellidae</taxon>
        <taxon>Epilachninae</taxon>
        <taxon>Epilachnini</taxon>
        <taxon>Henosepilachna</taxon>
    </lineage>
</organism>
<gene>
    <name evidence="1" type="ORF">WA026_021391</name>
</gene>
<evidence type="ECO:0000313" key="2">
    <source>
        <dbReference type="Proteomes" id="UP001431783"/>
    </source>
</evidence>
<reference evidence="1 2" key="1">
    <citation type="submission" date="2023-03" db="EMBL/GenBank/DDBJ databases">
        <title>Genome insight into feeding habits of ladybird beetles.</title>
        <authorList>
            <person name="Li H.-S."/>
            <person name="Huang Y.-H."/>
            <person name="Pang H."/>
        </authorList>
    </citation>
    <scope>NUCLEOTIDE SEQUENCE [LARGE SCALE GENOMIC DNA]</scope>
    <source>
        <strain evidence="1">SYSU_2023b</strain>
        <tissue evidence="1">Whole body</tissue>
    </source>
</reference>
<evidence type="ECO:0000313" key="1">
    <source>
        <dbReference type="EMBL" id="KAK9873158.1"/>
    </source>
</evidence>
<dbReference type="EMBL" id="JARQZJ010000016">
    <property type="protein sequence ID" value="KAK9873158.1"/>
    <property type="molecule type" value="Genomic_DNA"/>
</dbReference>
<protein>
    <submittedName>
        <fullName evidence="1">Uncharacterized protein</fullName>
    </submittedName>
</protein>
<sequence>MGEIAPIKTWTSKRTNNSWFTTTIRSMVRLKNKMFNKFRKVKTPTAWTNYKNIKNEVTNAIHTEKRTHLEYVLKAHKKDSKMLWRKLIELGIHKKTFHSILPDKLNNPDKINNFFWSFRAWKCLIGSWWIFIPIHY</sequence>
<comment type="caution">
    <text evidence="1">The sequence shown here is derived from an EMBL/GenBank/DDBJ whole genome shotgun (WGS) entry which is preliminary data.</text>
</comment>
<accession>A0AAW1TS44</accession>
<dbReference type="AlphaFoldDB" id="A0AAW1TS44"/>
<name>A0AAW1TS44_9CUCU</name>
<proteinExistence type="predicted"/>